<accession>A0A813CRK7</accession>
<evidence type="ECO:0000313" key="1">
    <source>
        <dbReference type="EMBL" id="CAE7945027.1"/>
    </source>
</evidence>
<dbReference type="OrthoDB" id="10474642at2759"/>
<keyword evidence="2" id="KW-1185">Reference proteome</keyword>
<comment type="caution">
    <text evidence="1">The sequence shown here is derived from an EMBL/GenBank/DDBJ whole genome shotgun (WGS) entry which is preliminary data.</text>
</comment>
<proteinExistence type="predicted"/>
<dbReference type="Proteomes" id="UP000601435">
    <property type="component" value="Unassembled WGS sequence"/>
</dbReference>
<gene>
    <name evidence="1" type="ORF">SNEC2469_LOCUS35477</name>
</gene>
<sequence>MVGVAIFQPGDVGTAPLQSGDVRKALQLGFVPLSHALPGIGAEKGRQGRSSPFARATLA</sequence>
<name>A0A813CRK7_9DINO</name>
<dbReference type="AlphaFoldDB" id="A0A813CRK7"/>
<organism evidence="1 2">
    <name type="scientific">Symbiodinium necroappetens</name>
    <dbReference type="NCBI Taxonomy" id="1628268"/>
    <lineage>
        <taxon>Eukaryota</taxon>
        <taxon>Sar</taxon>
        <taxon>Alveolata</taxon>
        <taxon>Dinophyceae</taxon>
        <taxon>Suessiales</taxon>
        <taxon>Symbiodiniaceae</taxon>
        <taxon>Symbiodinium</taxon>
    </lineage>
</organism>
<reference evidence="1" key="1">
    <citation type="submission" date="2021-02" db="EMBL/GenBank/DDBJ databases">
        <authorList>
            <person name="Dougan E. K."/>
            <person name="Rhodes N."/>
            <person name="Thang M."/>
            <person name="Chan C."/>
        </authorList>
    </citation>
    <scope>NUCLEOTIDE SEQUENCE</scope>
</reference>
<dbReference type="EMBL" id="CAJNJA010102874">
    <property type="protein sequence ID" value="CAE7945027.1"/>
    <property type="molecule type" value="Genomic_DNA"/>
</dbReference>
<evidence type="ECO:0000313" key="2">
    <source>
        <dbReference type="Proteomes" id="UP000601435"/>
    </source>
</evidence>
<protein>
    <submittedName>
        <fullName evidence="1">Uncharacterized protein</fullName>
    </submittedName>
</protein>